<dbReference type="Gene3D" id="1.10.10.60">
    <property type="entry name" value="Homeodomain-like"/>
    <property type="match status" value="1"/>
</dbReference>
<organism evidence="2 3">
    <name type="scientific">Streptomyces finlayi</name>
    <dbReference type="NCBI Taxonomy" id="67296"/>
    <lineage>
        <taxon>Bacteria</taxon>
        <taxon>Bacillati</taxon>
        <taxon>Actinomycetota</taxon>
        <taxon>Actinomycetes</taxon>
        <taxon>Kitasatosporales</taxon>
        <taxon>Streptomycetaceae</taxon>
        <taxon>Streptomyces</taxon>
    </lineage>
</organism>
<evidence type="ECO:0000256" key="1">
    <source>
        <dbReference type="SAM" id="MobiDB-lite"/>
    </source>
</evidence>
<dbReference type="GO" id="GO:0004803">
    <property type="term" value="F:transposase activity"/>
    <property type="evidence" value="ECO:0007669"/>
    <property type="project" value="InterPro"/>
</dbReference>
<evidence type="ECO:0008006" key="4">
    <source>
        <dbReference type="Google" id="ProtNLM"/>
    </source>
</evidence>
<dbReference type="InterPro" id="IPR002514">
    <property type="entry name" value="Transposase_8"/>
</dbReference>
<name>A0A918X6B0_9ACTN</name>
<reference evidence="2" key="1">
    <citation type="journal article" date="2014" name="Int. J. Syst. Evol. Microbiol.">
        <title>Complete genome sequence of Corynebacterium casei LMG S-19264T (=DSM 44701T), isolated from a smear-ripened cheese.</title>
        <authorList>
            <consortium name="US DOE Joint Genome Institute (JGI-PGF)"/>
            <person name="Walter F."/>
            <person name="Albersmeier A."/>
            <person name="Kalinowski J."/>
            <person name="Ruckert C."/>
        </authorList>
    </citation>
    <scope>NUCLEOTIDE SEQUENCE</scope>
    <source>
        <strain evidence="2">JCM 4637</strain>
    </source>
</reference>
<proteinExistence type="predicted"/>
<dbReference type="Pfam" id="PF01527">
    <property type="entry name" value="HTH_Tnp_1"/>
    <property type="match status" value="1"/>
</dbReference>
<protein>
    <recommendedName>
        <fullName evidence="4">Transposase</fullName>
    </recommendedName>
</protein>
<feature type="compositionally biased region" description="Basic residues" evidence="1">
    <location>
        <begin position="194"/>
        <end position="204"/>
    </location>
</feature>
<feature type="region of interest" description="Disordered" evidence="1">
    <location>
        <begin position="105"/>
        <end position="204"/>
    </location>
</feature>
<dbReference type="GO" id="GO:0003677">
    <property type="term" value="F:DNA binding"/>
    <property type="evidence" value="ECO:0007669"/>
    <property type="project" value="InterPro"/>
</dbReference>
<dbReference type="EMBL" id="BMVC01000022">
    <property type="protein sequence ID" value="GHD15087.1"/>
    <property type="molecule type" value="Genomic_DNA"/>
</dbReference>
<feature type="compositionally biased region" description="Pro residues" evidence="1">
    <location>
        <begin position="114"/>
        <end position="129"/>
    </location>
</feature>
<dbReference type="Proteomes" id="UP000638353">
    <property type="component" value="Unassembled WGS sequence"/>
</dbReference>
<evidence type="ECO:0000313" key="2">
    <source>
        <dbReference type="EMBL" id="GHD15087.1"/>
    </source>
</evidence>
<sequence length="204" mass="21990">MFQRKWRQVRITYTKRCTAEFKRDAIALVGSSGKTVTAVAWELGISSESSRVWYHRAKADRGESAPGELTTAEREELERLRKRATEQVKTIGVLRRAAVFFFTGRPLTPGSPQQTPPKMPATMPTPPCATPCSPSLTGRAPDSARPPTGSRSPSISCTPGAGACTNPPWLLQPQALIDRFSGSAMRRGAGRANKGGRKRGGPAG</sequence>
<dbReference type="RefSeq" id="WP_189826439.1">
    <property type="nucleotide sequence ID" value="NZ_BMVC01000022.1"/>
</dbReference>
<gene>
    <name evidence="2" type="ORF">GCM10010334_74810</name>
</gene>
<reference evidence="2" key="2">
    <citation type="submission" date="2020-09" db="EMBL/GenBank/DDBJ databases">
        <authorList>
            <person name="Sun Q."/>
            <person name="Ohkuma M."/>
        </authorList>
    </citation>
    <scope>NUCLEOTIDE SEQUENCE</scope>
    <source>
        <strain evidence="2">JCM 4637</strain>
    </source>
</reference>
<dbReference type="InterPro" id="IPR009057">
    <property type="entry name" value="Homeodomain-like_sf"/>
</dbReference>
<accession>A0A918X6B0</accession>
<evidence type="ECO:0000313" key="3">
    <source>
        <dbReference type="Proteomes" id="UP000638353"/>
    </source>
</evidence>
<dbReference type="AlphaFoldDB" id="A0A918X6B0"/>
<dbReference type="GO" id="GO:0006313">
    <property type="term" value="P:DNA transposition"/>
    <property type="evidence" value="ECO:0007669"/>
    <property type="project" value="InterPro"/>
</dbReference>
<comment type="caution">
    <text evidence="2">The sequence shown here is derived from an EMBL/GenBank/DDBJ whole genome shotgun (WGS) entry which is preliminary data.</text>
</comment>
<dbReference type="SUPFAM" id="SSF46689">
    <property type="entry name" value="Homeodomain-like"/>
    <property type="match status" value="1"/>
</dbReference>